<proteinExistence type="predicted"/>
<dbReference type="EMBL" id="CP063145">
    <property type="protein sequence ID" value="QOR73431.1"/>
    <property type="molecule type" value="Genomic_DNA"/>
</dbReference>
<sequence length="243" mass="26251">MMQGGNFVSGAFSGMFGSLGASGFGAVAGDFAKTAEGIVLSGAVLGGVGSELTGGNFWQGAVIGGIVAGLNHAMHKISNSIEERSIAERELNAVGIEDINATAPNTQESLDKVLSTETLSSMHTKSGNVGITYGTPSDNSYLGETTPNAGSTRATGIIINQSKTFSYFKLYGTLGHELTHAIDYIQGTALSIFRRYYKQNPKTAQTRYNDRLEYRAYQWEVKYAPTVLGTQWYNYYQTKYGWK</sequence>
<dbReference type="KEGG" id="civ:IMZ16_07815"/>
<gene>
    <name evidence="1" type="ORF">IMZ16_07815</name>
</gene>
<dbReference type="Gene3D" id="3.40.390.10">
    <property type="entry name" value="Collagenase (Catalytic Domain)"/>
    <property type="match status" value="1"/>
</dbReference>
<reference evidence="1 2" key="1">
    <citation type="submission" date="2020-10" db="EMBL/GenBank/DDBJ databases">
        <title>Complete genome of Cruoricapor ignavus strain M1214 isolated from the blood culture of a febrile patient.</title>
        <authorList>
            <person name="Guglielmino C.J.D."/>
        </authorList>
    </citation>
    <scope>NUCLEOTIDE SEQUENCE [LARGE SCALE GENOMIC DNA]</scope>
    <source>
        <strain evidence="1 2">M1214</strain>
    </source>
</reference>
<name>A0A7M1T0Z4_9FLAO</name>
<evidence type="ECO:0000313" key="1">
    <source>
        <dbReference type="EMBL" id="QOR73431.1"/>
    </source>
</evidence>
<organism evidence="1 2">
    <name type="scientific">Cruoricaptor ignavus</name>
    <dbReference type="NCBI Taxonomy" id="1118202"/>
    <lineage>
        <taxon>Bacteria</taxon>
        <taxon>Pseudomonadati</taxon>
        <taxon>Bacteroidota</taxon>
        <taxon>Flavobacteriia</taxon>
        <taxon>Flavobacteriales</taxon>
        <taxon>Weeksellaceae</taxon>
        <taxon>Cruoricaptor</taxon>
    </lineage>
</organism>
<dbReference type="InterPro" id="IPR024079">
    <property type="entry name" value="MetalloPept_cat_dom_sf"/>
</dbReference>
<dbReference type="AlphaFoldDB" id="A0A7M1T0Z4"/>
<evidence type="ECO:0000313" key="2">
    <source>
        <dbReference type="Proteomes" id="UP000593605"/>
    </source>
</evidence>
<protein>
    <submittedName>
        <fullName evidence="1">Uncharacterized protein</fullName>
    </submittedName>
</protein>
<accession>A0A7M1T0Z4</accession>
<dbReference type="Proteomes" id="UP000593605">
    <property type="component" value="Chromosome"/>
</dbReference>
<dbReference type="GO" id="GO:0008237">
    <property type="term" value="F:metallopeptidase activity"/>
    <property type="evidence" value="ECO:0007669"/>
    <property type="project" value="InterPro"/>
</dbReference>
<dbReference type="RefSeq" id="WP_193439586.1">
    <property type="nucleotide sequence ID" value="NZ_CP063145.1"/>
</dbReference>